<gene>
    <name evidence="1" type="ORF">AAFF_G00103860</name>
</gene>
<comment type="caution">
    <text evidence="1">The sequence shown here is derived from an EMBL/GenBank/DDBJ whole genome shotgun (WGS) entry which is preliminary data.</text>
</comment>
<organism evidence="1 2">
    <name type="scientific">Aldrovandia affinis</name>
    <dbReference type="NCBI Taxonomy" id="143900"/>
    <lineage>
        <taxon>Eukaryota</taxon>
        <taxon>Metazoa</taxon>
        <taxon>Chordata</taxon>
        <taxon>Craniata</taxon>
        <taxon>Vertebrata</taxon>
        <taxon>Euteleostomi</taxon>
        <taxon>Actinopterygii</taxon>
        <taxon>Neopterygii</taxon>
        <taxon>Teleostei</taxon>
        <taxon>Notacanthiformes</taxon>
        <taxon>Halosauridae</taxon>
        <taxon>Aldrovandia</taxon>
    </lineage>
</organism>
<protein>
    <submittedName>
        <fullName evidence="1">Uncharacterized protein</fullName>
    </submittedName>
</protein>
<dbReference type="Proteomes" id="UP001221898">
    <property type="component" value="Unassembled WGS sequence"/>
</dbReference>
<dbReference type="AlphaFoldDB" id="A0AAD7RU48"/>
<reference evidence="1" key="1">
    <citation type="journal article" date="2023" name="Science">
        <title>Genome structures resolve the early diversification of teleost fishes.</title>
        <authorList>
            <person name="Parey E."/>
            <person name="Louis A."/>
            <person name="Montfort J."/>
            <person name="Bouchez O."/>
            <person name="Roques C."/>
            <person name="Iampietro C."/>
            <person name="Lluch J."/>
            <person name="Castinel A."/>
            <person name="Donnadieu C."/>
            <person name="Desvignes T."/>
            <person name="Floi Bucao C."/>
            <person name="Jouanno E."/>
            <person name="Wen M."/>
            <person name="Mejri S."/>
            <person name="Dirks R."/>
            <person name="Jansen H."/>
            <person name="Henkel C."/>
            <person name="Chen W.J."/>
            <person name="Zahm M."/>
            <person name="Cabau C."/>
            <person name="Klopp C."/>
            <person name="Thompson A.W."/>
            <person name="Robinson-Rechavi M."/>
            <person name="Braasch I."/>
            <person name="Lecointre G."/>
            <person name="Bobe J."/>
            <person name="Postlethwait J.H."/>
            <person name="Berthelot C."/>
            <person name="Roest Crollius H."/>
            <person name="Guiguen Y."/>
        </authorList>
    </citation>
    <scope>NUCLEOTIDE SEQUENCE</scope>
    <source>
        <strain evidence="1">NC1722</strain>
    </source>
</reference>
<evidence type="ECO:0000313" key="1">
    <source>
        <dbReference type="EMBL" id="KAJ8390451.1"/>
    </source>
</evidence>
<accession>A0AAD7RU48</accession>
<proteinExistence type="predicted"/>
<evidence type="ECO:0000313" key="2">
    <source>
        <dbReference type="Proteomes" id="UP001221898"/>
    </source>
</evidence>
<sequence length="73" mass="7952">MRRAAIAAGARRMLSRAAVGLRLRTLRYGSRRTGSLPRREGAGAMACQVCRRTAPASIHEEGLSHEEMAKMDA</sequence>
<dbReference type="EMBL" id="JAINUG010000169">
    <property type="protein sequence ID" value="KAJ8390451.1"/>
    <property type="molecule type" value="Genomic_DNA"/>
</dbReference>
<keyword evidence="2" id="KW-1185">Reference proteome</keyword>
<name>A0AAD7RU48_9TELE</name>